<feature type="transmembrane region" description="Helical" evidence="11">
    <location>
        <begin position="197"/>
        <end position="217"/>
    </location>
</feature>
<comment type="similarity">
    <text evidence="1 11">Belongs to the peptidase M48B family.</text>
</comment>
<keyword evidence="4 11" id="KW-0812">Transmembrane</keyword>
<keyword evidence="2 11" id="KW-1003">Cell membrane</keyword>
<dbReference type="HAMAP" id="MF_00188">
    <property type="entry name" value="Pept_M48_protease_HtpX"/>
    <property type="match status" value="1"/>
</dbReference>
<evidence type="ECO:0000313" key="15">
    <source>
        <dbReference type="Proteomes" id="UP000060043"/>
    </source>
</evidence>
<evidence type="ECO:0000256" key="10">
    <source>
        <dbReference type="ARBA" id="ARBA00023136"/>
    </source>
</evidence>
<feature type="binding site" evidence="11">
    <location>
        <position position="222"/>
    </location>
    <ligand>
        <name>Zn(2+)</name>
        <dbReference type="ChEBI" id="CHEBI:29105"/>
        <note>catalytic</note>
    </ligand>
</feature>
<dbReference type="OrthoDB" id="28389at2157"/>
<reference evidence="15 16" key="1">
    <citation type="submission" date="2015-12" db="EMBL/GenBank/DDBJ databases">
        <title>A stable core within a dynamic pangenome in Sulfolobus acidocaldarius.</title>
        <authorList>
            <person name="Anderson R."/>
            <person name="Kouris A."/>
            <person name="Seward C."/>
            <person name="Campbell K."/>
            <person name="Whitaker R."/>
        </authorList>
    </citation>
    <scope>NUCLEOTIDE SEQUENCE [LARGE SCALE GENOMIC DNA]</scope>
    <source>
        <strain evidence="13 16">GG12-C01-09</strain>
        <strain evidence="14 15">NG05B_CO5_07</strain>
    </source>
</reference>
<feature type="transmembrane region" description="Helical" evidence="11">
    <location>
        <begin position="37"/>
        <end position="61"/>
    </location>
</feature>
<evidence type="ECO:0000256" key="5">
    <source>
        <dbReference type="ARBA" id="ARBA00022723"/>
    </source>
</evidence>
<evidence type="ECO:0000313" key="13">
    <source>
        <dbReference type="EMBL" id="ALU29218.1"/>
    </source>
</evidence>
<evidence type="ECO:0000256" key="7">
    <source>
        <dbReference type="ARBA" id="ARBA00022833"/>
    </source>
</evidence>
<dbReference type="InterPro" id="IPR001915">
    <property type="entry name" value="Peptidase_M48"/>
</dbReference>
<keyword evidence="10 11" id="KW-0472">Membrane</keyword>
<proteinExistence type="inferred from homology"/>
<evidence type="ECO:0000259" key="12">
    <source>
        <dbReference type="Pfam" id="PF01435"/>
    </source>
</evidence>
<evidence type="ECO:0000256" key="11">
    <source>
        <dbReference type="HAMAP-Rule" id="MF_00188"/>
    </source>
</evidence>
<dbReference type="PaxDb" id="1435377-SUSAZ_02110"/>
<dbReference type="GO" id="GO:0005886">
    <property type="term" value="C:plasma membrane"/>
    <property type="evidence" value="ECO:0007669"/>
    <property type="project" value="UniProtKB-SubCell"/>
</dbReference>
<dbReference type="Pfam" id="PF01435">
    <property type="entry name" value="Peptidase_M48"/>
    <property type="match status" value="1"/>
</dbReference>
<keyword evidence="6 11" id="KW-0378">Hydrolase</keyword>
<dbReference type="GO" id="GO:0008270">
    <property type="term" value="F:zinc ion binding"/>
    <property type="evidence" value="ECO:0007669"/>
    <property type="project" value="UniProtKB-UniRule"/>
</dbReference>
<gene>
    <name evidence="11" type="primary">htpX</name>
    <name evidence="13" type="ORF">ATY89_04215</name>
    <name evidence="14" type="ORF">ATZ20_07240</name>
</gene>
<evidence type="ECO:0000313" key="16">
    <source>
        <dbReference type="Proteomes" id="UP000065473"/>
    </source>
</evidence>
<dbReference type="GeneID" id="14550944"/>
<evidence type="ECO:0000256" key="6">
    <source>
        <dbReference type="ARBA" id="ARBA00022801"/>
    </source>
</evidence>
<evidence type="ECO:0000313" key="14">
    <source>
        <dbReference type="EMBL" id="ALU31945.1"/>
    </source>
</evidence>
<keyword evidence="5 11" id="KW-0479">Metal-binding</keyword>
<dbReference type="InterPro" id="IPR022919">
    <property type="entry name" value="Pept_M48_protease_HtpX"/>
</dbReference>
<evidence type="ECO:0000256" key="3">
    <source>
        <dbReference type="ARBA" id="ARBA00022670"/>
    </source>
</evidence>
<dbReference type="CDD" id="cd07338">
    <property type="entry name" value="M48B_HtpX_like"/>
    <property type="match status" value="1"/>
</dbReference>
<dbReference type="AlphaFoldDB" id="A0A0U3GTC8"/>
<dbReference type="Proteomes" id="UP000060043">
    <property type="component" value="Chromosome"/>
</dbReference>
<keyword evidence="7 11" id="KW-0862">Zinc</keyword>
<sequence>MAVSLLKFRLGMVLSAISVIILGFLVAYGLLGYLFGFAYTSIIVTGALAFVTFFTIIQWLLGPLMIKAAYRLIEVKADDPTYGWVYNLVQEVATYNNMSMPKVYVAPVNFPNAFAFSSPLFGKNMAITTPLINILNKDEIKAVIGHEIGHLRHRDTEILLAVSLIPTLMYWLGYSLWWGGLLGGGGGGRNSNSGLLFLIGIVLIAVSFVFNIFVLFLNRMREAYADVNSALTIPNGASNLQTALAKIVIYTDPGIVDRVKQKSGGVAKMLLFSGTDVSNEEIPSYKAQELVNYWRTQKVGILSDLFSDHPHPAKRIKLLDKFTQAQWSPVA</sequence>
<dbReference type="PANTHER" id="PTHR43221">
    <property type="entry name" value="PROTEASE HTPX"/>
    <property type="match status" value="1"/>
</dbReference>
<dbReference type="GeneID" id="78440765"/>
<dbReference type="Gene3D" id="3.30.2010.10">
    <property type="entry name" value="Metalloproteases ('zincins'), catalytic domain"/>
    <property type="match status" value="1"/>
</dbReference>
<dbReference type="InterPro" id="IPR050083">
    <property type="entry name" value="HtpX_protease"/>
</dbReference>
<comment type="cofactor">
    <cofactor evidence="11">
        <name>Zn(2+)</name>
        <dbReference type="ChEBI" id="CHEBI:29105"/>
    </cofactor>
    <text evidence="11">Binds 1 zinc ion per subunit.</text>
</comment>
<dbReference type="GO" id="GO:0006508">
    <property type="term" value="P:proteolysis"/>
    <property type="evidence" value="ECO:0007669"/>
    <property type="project" value="UniProtKB-KW"/>
</dbReference>
<feature type="transmembrane region" description="Helical" evidence="11">
    <location>
        <begin position="158"/>
        <end position="177"/>
    </location>
</feature>
<dbReference type="GO" id="GO:0004222">
    <property type="term" value="F:metalloendopeptidase activity"/>
    <property type="evidence" value="ECO:0007669"/>
    <property type="project" value="UniProtKB-UniRule"/>
</dbReference>
<keyword evidence="9 11" id="KW-0482">Metalloprotease</keyword>
<feature type="binding site" evidence="11">
    <location>
        <position position="150"/>
    </location>
    <ligand>
        <name>Zn(2+)</name>
        <dbReference type="ChEBI" id="CHEBI:29105"/>
        <note>catalytic</note>
    </ligand>
</feature>
<feature type="binding site" evidence="11">
    <location>
        <position position="146"/>
    </location>
    <ligand>
        <name>Zn(2+)</name>
        <dbReference type="ChEBI" id="CHEBI:29105"/>
        <note>catalytic</note>
    </ligand>
</feature>
<comment type="subcellular location">
    <subcellularLocation>
        <location evidence="11">Cell membrane</location>
        <topology evidence="11">Multi-pass membrane protein</topology>
    </subcellularLocation>
</comment>
<feature type="domain" description="Peptidase M48" evidence="12">
    <location>
        <begin position="83"/>
        <end position="321"/>
    </location>
</feature>
<dbReference type="PANTHER" id="PTHR43221:SF2">
    <property type="entry name" value="PROTEASE HTPX HOMOLOG"/>
    <property type="match status" value="1"/>
</dbReference>
<accession>A0A0U3GTC8</accession>
<evidence type="ECO:0000256" key="4">
    <source>
        <dbReference type="ARBA" id="ARBA00022692"/>
    </source>
</evidence>
<keyword evidence="3 11" id="KW-0645">Protease</keyword>
<dbReference type="Proteomes" id="UP000065473">
    <property type="component" value="Chromosome"/>
</dbReference>
<evidence type="ECO:0000256" key="8">
    <source>
        <dbReference type="ARBA" id="ARBA00022989"/>
    </source>
</evidence>
<name>A0A0U3GTC8_9CREN</name>
<dbReference type="NCBIfam" id="NF002322">
    <property type="entry name" value="PRK01265.1"/>
    <property type="match status" value="1"/>
</dbReference>
<dbReference type="EC" id="3.4.24.-" evidence="11"/>
<dbReference type="STRING" id="1435377.SUSAZ_02110"/>
<evidence type="ECO:0000256" key="2">
    <source>
        <dbReference type="ARBA" id="ARBA00022475"/>
    </source>
</evidence>
<evidence type="ECO:0000256" key="9">
    <source>
        <dbReference type="ARBA" id="ARBA00023049"/>
    </source>
</evidence>
<feature type="transmembrane region" description="Helical" evidence="11">
    <location>
        <begin position="12"/>
        <end position="31"/>
    </location>
</feature>
<organism evidence="14 15">
    <name type="scientific">Sulfolobus acidocaldarius</name>
    <dbReference type="NCBI Taxonomy" id="2285"/>
    <lineage>
        <taxon>Archaea</taxon>
        <taxon>Thermoproteota</taxon>
        <taxon>Thermoprotei</taxon>
        <taxon>Sulfolobales</taxon>
        <taxon>Sulfolobaceae</taxon>
        <taxon>Sulfolobus</taxon>
    </lineage>
</organism>
<feature type="active site" evidence="11">
    <location>
        <position position="147"/>
    </location>
</feature>
<dbReference type="EMBL" id="CP013694">
    <property type="protein sequence ID" value="ALU29218.1"/>
    <property type="molecule type" value="Genomic_DNA"/>
</dbReference>
<protein>
    <recommendedName>
        <fullName evidence="11">Protease HtpX homolog</fullName>
        <ecNumber evidence="11">3.4.24.-</ecNumber>
    </recommendedName>
</protein>
<evidence type="ECO:0000256" key="1">
    <source>
        <dbReference type="ARBA" id="ARBA00009779"/>
    </source>
</evidence>
<dbReference type="EMBL" id="CP013695">
    <property type="protein sequence ID" value="ALU31945.1"/>
    <property type="molecule type" value="Genomic_DNA"/>
</dbReference>
<dbReference type="RefSeq" id="WP_015385421.1">
    <property type="nucleotide sequence ID" value="NZ_BHWZ01000001.1"/>
</dbReference>
<keyword evidence="8 11" id="KW-1133">Transmembrane helix</keyword>